<feature type="non-terminal residue" evidence="4">
    <location>
        <position position="92"/>
    </location>
</feature>
<keyword evidence="2" id="KW-0812">Transmembrane</keyword>
<accession>A0A3P6SXS3</accession>
<feature type="transmembrane region" description="Helical" evidence="2">
    <location>
        <begin position="7"/>
        <end position="30"/>
    </location>
</feature>
<sequence length="92" mass="10050">MSSATKIASAIAGATGLTTAVCVIGVFYLFNDVSIYYNQAIDDLLNIKDLANVAWYEMRPQGDKRAAVFRSRRQAPDFQYPPHCACAAFPTA</sequence>
<evidence type="ECO:0000256" key="2">
    <source>
        <dbReference type="SAM" id="Phobius"/>
    </source>
</evidence>
<dbReference type="AlphaFoldDB" id="A0A3P6SXS3"/>
<keyword evidence="2" id="KW-0472">Membrane</keyword>
<keyword evidence="1" id="KW-0677">Repeat</keyword>
<dbReference type="OrthoDB" id="5877011at2759"/>
<reference evidence="4 5" key="1">
    <citation type="submission" date="2018-11" db="EMBL/GenBank/DDBJ databases">
        <authorList>
            <consortium name="Pathogen Informatics"/>
        </authorList>
    </citation>
    <scope>NUCLEOTIDE SEQUENCE [LARGE SCALE GENOMIC DNA]</scope>
</reference>
<proteinExistence type="predicted"/>
<evidence type="ECO:0000259" key="3">
    <source>
        <dbReference type="SMART" id="SM01088"/>
    </source>
</evidence>
<keyword evidence="5" id="KW-1185">Reference proteome</keyword>
<dbReference type="InterPro" id="IPR002486">
    <property type="entry name" value="Col_cuticle_N"/>
</dbReference>
<dbReference type="GO" id="GO:0042302">
    <property type="term" value="F:structural constituent of cuticle"/>
    <property type="evidence" value="ECO:0007669"/>
    <property type="project" value="InterPro"/>
</dbReference>
<keyword evidence="2" id="KW-1133">Transmembrane helix</keyword>
<name>A0A3P6SXS3_CYLGO</name>
<protein>
    <recommendedName>
        <fullName evidence="3">Nematode cuticle collagen N-terminal domain-containing protein</fullName>
    </recommendedName>
</protein>
<evidence type="ECO:0000256" key="1">
    <source>
        <dbReference type="ARBA" id="ARBA00022737"/>
    </source>
</evidence>
<dbReference type="EMBL" id="UYRV01022866">
    <property type="protein sequence ID" value="VDK72560.1"/>
    <property type="molecule type" value="Genomic_DNA"/>
</dbReference>
<gene>
    <name evidence="4" type="ORF">CGOC_LOCUS6846</name>
</gene>
<dbReference type="Proteomes" id="UP000271889">
    <property type="component" value="Unassembled WGS sequence"/>
</dbReference>
<dbReference type="SMART" id="SM01088">
    <property type="entry name" value="Col_cuticle_N"/>
    <property type="match status" value="1"/>
</dbReference>
<organism evidence="4 5">
    <name type="scientific">Cylicostephanus goldi</name>
    <name type="common">Nematode worm</name>
    <dbReference type="NCBI Taxonomy" id="71465"/>
    <lineage>
        <taxon>Eukaryota</taxon>
        <taxon>Metazoa</taxon>
        <taxon>Ecdysozoa</taxon>
        <taxon>Nematoda</taxon>
        <taxon>Chromadorea</taxon>
        <taxon>Rhabditida</taxon>
        <taxon>Rhabditina</taxon>
        <taxon>Rhabditomorpha</taxon>
        <taxon>Strongyloidea</taxon>
        <taxon>Strongylidae</taxon>
        <taxon>Cylicostephanus</taxon>
    </lineage>
</organism>
<evidence type="ECO:0000313" key="4">
    <source>
        <dbReference type="EMBL" id="VDK72560.1"/>
    </source>
</evidence>
<feature type="domain" description="Nematode cuticle collagen N-terminal" evidence="3">
    <location>
        <begin position="6"/>
        <end position="58"/>
    </location>
</feature>
<dbReference type="Pfam" id="PF01484">
    <property type="entry name" value="Col_cuticle_N"/>
    <property type="match status" value="1"/>
</dbReference>
<evidence type="ECO:0000313" key="5">
    <source>
        <dbReference type="Proteomes" id="UP000271889"/>
    </source>
</evidence>